<dbReference type="Proteomes" id="UP001147746">
    <property type="component" value="Unassembled WGS sequence"/>
</dbReference>
<comment type="caution">
    <text evidence="6">The sequence shown here is derived from an EMBL/GenBank/DDBJ whole genome shotgun (WGS) entry which is preliminary data.</text>
</comment>
<evidence type="ECO:0000259" key="5">
    <source>
        <dbReference type="Pfam" id="PF24883"/>
    </source>
</evidence>
<reference evidence="6" key="2">
    <citation type="journal article" date="2023" name="IMA Fungus">
        <title>Comparative genomic study of the Penicillium genus elucidates a diverse pangenome and 15 lateral gene transfer events.</title>
        <authorList>
            <person name="Petersen C."/>
            <person name="Sorensen T."/>
            <person name="Nielsen M.R."/>
            <person name="Sondergaard T.E."/>
            <person name="Sorensen J.L."/>
            <person name="Fitzpatrick D.A."/>
            <person name="Frisvad J.C."/>
            <person name="Nielsen K.L."/>
        </authorList>
    </citation>
    <scope>NUCLEOTIDE SEQUENCE</scope>
    <source>
        <strain evidence="6">IBT 21472</strain>
    </source>
</reference>
<dbReference type="InterPro" id="IPR056884">
    <property type="entry name" value="NPHP3-like_N"/>
</dbReference>
<keyword evidence="2" id="KW-0040">ANK repeat</keyword>
<feature type="coiled-coil region" evidence="3">
    <location>
        <begin position="82"/>
        <end position="116"/>
    </location>
</feature>
<dbReference type="PANTHER" id="PTHR10039:SF16">
    <property type="entry name" value="GPI INOSITOL-DEACYLASE"/>
    <property type="match status" value="1"/>
</dbReference>
<dbReference type="InterPro" id="IPR054471">
    <property type="entry name" value="GPIID_WHD"/>
</dbReference>
<dbReference type="Pfam" id="PF22939">
    <property type="entry name" value="WHD_GPIID"/>
    <property type="match status" value="1"/>
</dbReference>
<name>A0A9W9U1A7_9EURO</name>
<dbReference type="Gene3D" id="1.25.40.20">
    <property type="entry name" value="Ankyrin repeat-containing domain"/>
    <property type="match status" value="1"/>
</dbReference>
<dbReference type="PROSITE" id="PS50297">
    <property type="entry name" value="ANK_REP_REGION"/>
    <property type="match status" value="1"/>
</dbReference>
<dbReference type="Gene3D" id="3.40.50.300">
    <property type="entry name" value="P-loop containing nucleotide triphosphate hydrolases"/>
    <property type="match status" value="1"/>
</dbReference>
<protein>
    <recommendedName>
        <fullName evidence="8">NACHT domain-containing protein</fullName>
    </recommendedName>
</protein>
<evidence type="ECO:0000256" key="1">
    <source>
        <dbReference type="ARBA" id="ARBA00022737"/>
    </source>
</evidence>
<evidence type="ECO:0008006" key="8">
    <source>
        <dbReference type="Google" id="ProtNLM"/>
    </source>
</evidence>
<evidence type="ECO:0000259" key="4">
    <source>
        <dbReference type="Pfam" id="PF22939"/>
    </source>
</evidence>
<dbReference type="AlphaFoldDB" id="A0A9W9U1A7"/>
<dbReference type="InterPro" id="IPR036770">
    <property type="entry name" value="Ankyrin_rpt-contain_sf"/>
</dbReference>
<dbReference type="PROSITE" id="PS50088">
    <property type="entry name" value="ANK_REPEAT"/>
    <property type="match status" value="1"/>
</dbReference>
<evidence type="ECO:0000256" key="2">
    <source>
        <dbReference type="PROSITE-ProRule" id="PRU00023"/>
    </source>
</evidence>
<dbReference type="OrthoDB" id="1577640at2759"/>
<dbReference type="Pfam" id="PF12796">
    <property type="entry name" value="Ank_2"/>
    <property type="match status" value="1"/>
</dbReference>
<keyword evidence="7" id="KW-1185">Reference proteome</keyword>
<accession>A0A9W9U1A7</accession>
<evidence type="ECO:0000313" key="7">
    <source>
        <dbReference type="Proteomes" id="UP001147746"/>
    </source>
</evidence>
<dbReference type="InterPro" id="IPR027417">
    <property type="entry name" value="P-loop_NTPase"/>
</dbReference>
<sequence length="843" mass="94459">MVEMLTYTTRTQQDRYPAAPGRKILYHRSTKPSRGLENTIGLPALFPVSTLAGSQVAHIASMADPISIVGLITDVSTIIASLISYAKAVQSAKSDIRQLSEELFALKGILEHLSKEAPRDEPKSEQTELPDSFDRDVLMRVLQTTNEFLESLLADLETPKTKFRRLKQKLQWPFTQEETSEHLARLERVKSWLILVLTADHVSVDRALNSEISSLARSLKEDLSIRHQERNEMANQALFEWIAPVNPGKSHLRASKVQNIGTGRWFIDGYLQDWVSSKDNTEKIHFLVGKSGLGKTTLFAQTVQELTLASQHTALYFAYFYVTIGDTASQDPRNILGSLVAQLSVYEPLMLDEIRHLFKSVAQNKAHRQPIEISALENAVVKCASGTKPVLLLVDAINESSELDLVEPLLLRLAKISPNLRILVTTTAVSTSTLPEYAKTLNVGAGMMREDIDTFIQHRFKQDETLKSLPRKLKAEIEKTLLYKADGSFRWVQLSLDNLSLQRTARAMRETLHNLPGTLRETYVNTLARIAPDDQIFVREALFWLSFVKTPVTINQLNDAVVVDEGSTFFDEEMVLFPPKILLNISQGLITIDASGYVSLAHSSVKEFLTSEWIRTSSVKCFSLDPTTANATIMRRCLTYLCLDNFKSGYVPTADESYARLEEYPFLEYAAYYWAIHAADCVLGEHERSLVNHLFESKSLPCRGNFGVWVQALLLEVDIEVIEKTQPLYYAASFGMTSVIKAMIKSNSGLDINAPGGRTGATPVFIAAYRGNIEIVKILLLAGADPTIPDPETKATALDLIPWHIAEFEPFRDFLPRWSAKARFELHGYENPVPPILQGKTVT</sequence>
<dbReference type="EMBL" id="JAPZBO010000010">
    <property type="protein sequence ID" value="KAJ5299555.1"/>
    <property type="molecule type" value="Genomic_DNA"/>
</dbReference>
<gene>
    <name evidence="6" type="ORF">N7476_011112</name>
</gene>
<feature type="repeat" description="ANK" evidence="2">
    <location>
        <begin position="759"/>
        <end position="791"/>
    </location>
</feature>
<dbReference type="InterPro" id="IPR002110">
    <property type="entry name" value="Ankyrin_rpt"/>
</dbReference>
<dbReference type="Pfam" id="PF24883">
    <property type="entry name" value="NPHP3_N"/>
    <property type="match status" value="1"/>
</dbReference>
<evidence type="ECO:0000313" key="6">
    <source>
        <dbReference type="EMBL" id="KAJ5299555.1"/>
    </source>
</evidence>
<feature type="domain" description="GPI inositol-deacylase winged helix" evidence="4">
    <location>
        <begin position="539"/>
        <end position="612"/>
    </location>
</feature>
<evidence type="ECO:0000256" key="3">
    <source>
        <dbReference type="SAM" id="Coils"/>
    </source>
</evidence>
<organism evidence="6 7">
    <name type="scientific">Penicillium atrosanguineum</name>
    <dbReference type="NCBI Taxonomy" id="1132637"/>
    <lineage>
        <taxon>Eukaryota</taxon>
        <taxon>Fungi</taxon>
        <taxon>Dikarya</taxon>
        <taxon>Ascomycota</taxon>
        <taxon>Pezizomycotina</taxon>
        <taxon>Eurotiomycetes</taxon>
        <taxon>Eurotiomycetidae</taxon>
        <taxon>Eurotiales</taxon>
        <taxon>Aspergillaceae</taxon>
        <taxon>Penicillium</taxon>
    </lineage>
</organism>
<dbReference type="SMART" id="SM00248">
    <property type="entry name" value="ANK"/>
    <property type="match status" value="2"/>
</dbReference>
<dbReference type="SUPFAM" id="SSF48403">
    <property type="entry name" value="Ankyrin repeat"/>
    <property type="match status" value="1"/>
</dbReference>
<proteinExistence type="predicted"/>
<reference evidence="6" key="1">
    <citation type="submission" date="2022-12" db="EMBL/GenBank/DDBJ databases">
        <authorList>
            <person name="Petersen C."/>
        </authorList>
    </citation>
    <scope>NUCLEOTIDE SEQUENCE</scope>
    <source>
        <strain evidence="6">IBT 21472</strain>
    </source>
</reference>
<keyword evidence="1" id="KW-0677">Repeat</keyword>
<keyword evidence="3" id="KW-0175">Coiled coil</keyword>
<dbReference type="PANTHER" id="PTHR10039">
    <property type="entry name" value="AMELOGENIN"/>
    <property type="match status" value="1"/>
</dbReference>
<feature type="domain" description="Nephrocystin 3-like N-terminal" evidence="5">
    <location>
        <begin position="261"/>
        <end position="425"/>
    </location>
</feature>
<dbReference type="SUPFAM" id="SSF52540">
    <property type="entry name" value="P-loop containing nucleoside triphosphate hydrolases"/>
    <property type="match status" value="1"/>
</dbReference>